<feature type="domain" description="DUF6533" evidence="2">
    <location>
        <begin position="17"/>
        <end position="62"/>
    </location>
</feature>
<dbReference type="Pfam" id="PF20151">
    <property type="entry name" value="DUF6533"/>
    <property type="match status" value="1"/>
</dbReference>
<reference evidence="3 4" key="1">
    <citation type="journal article" date="2018" name="Evol. Lett.">
        <title>Horizontal gene cluster transfer increased hallucinogenic mushroom diversity.</title>
        <authorList>
            <person name="Reynolds H.T."/>
            <person name="Vijayakumar V."/>
            <person name="Gluck-Thaler E."/>
            <person name="Korotkin H.B."/>
            <person name="Matheny P.B."/>
            <person name="Slot J.C."/>
        </authorList>
    </citation>
    <scope>NUCLEOTIDE SEQUENCE [LARGE SCALE GENOMIC DNA]</scope>
    <source>
        <strain evidence="3 4">2629</strain>
    </source>
</reference>
<feature type="transmembrane region" description="Helical" evidence="1">
    <location>
        <begin position="51"/>
        <end position="70"/>
    </location>
</feature>
<dbReference type="InterPro" id="IPR045340">
    <property type="entry name" value="DUF6533"/>
</dbReference>
<keyword evidence="1" id="KW-0472">Membrane</keyword>
<feature type="transmembrane region" description="Helical" evidence="1">
    <location>
        <begin position="20"/>
        <end position="42"/>
    </location>
</feature>
<comment type="caution">
    <text evidence="3">The sequence shown here is derived from an EMBL/GenBank/DDBJ whole genome shotgun (WGS) entry which is preliminary data.</text>
</comment>
<evidence type="ECO:0000313" key="3">
    <source>
        <dbReference type="EMBL" id="PPQ71956.1"/>
    </source>
</evidence>
<protein>
    <recommendedName>
        <fullName evidence="2">DUF6533 domain-containing protein</fullName>
    </recommendedName>
</protein>
<proteinExistence type="predicted"/>
<keyword evidence="1" id="KW-1133">Transmembrane helix</keyword>
<dbReference type="OrthoDB" id="3350812at2759"/>
<dbReference type="EMBL" id="NHTK01005892">
    <property type="protein sequence ID" value="PPQ71956.1"/>
    <property type="molecule type" value="Genomic_DNA"/>
</dbReference>
<keyword evidence="1" id="KW-0812">Transmembrane</keyword>
<feature type="transmembrane region" description="Helical" evidence="1">
    <location>
        <begin position="82"/>
        <end position="105"/>
    </location>
</feature>
<feature type="transmembrane region" description="Helical" evidence="1">
    <location>
        <begin position="169"/>
        <end position="186"/>
    </location>
</feature>
<organism evidence="3 4">
    <name type="scientific">Panaeolus cyanescens</name>
    <dbReference type="NCBI Taxonomy" id="181874"/>
    <lineage>
        <taxon>Eukaryota</taxon>
        <taxon>Fungi</taxon>
        <taxon>Dikarya</taxon>
        <taxon>Basidiomycota</taxon>
        <taxon>Agaricomycotina</taxon>
        <taxon>Agaricomycetes</taxon>
        <taxon>Agaricomycetidae</taxon>
        <taxon>Agaricales</taxon>
        <taxon>Agaricineae</taxon>
        <taxon>Galeropsidaceae</taxon>
        <taxon>Panaeolus</taxon>
    </lineage>
</organism>
<evidence type="ECO:0000313" key="4">
    <source>
        <dbReference type="Proteomes" id="UP000284842"/>
    </source>
</evidence>
<name>A0A409W0B6_9AGAR</name>
<feature type="transmembrane region" description="Helical" evidence="1">
    <location>
        <begin position="117"/>
        <end position="140"/>
    </location>
</feature>
<dbReference type="InParanoid" id="A0A409W0B6"/>
<gene>
    <name evidence="3" type="ORF">CVT24_007921</name>
</gene>
<dbReference type="Proteomes" id="UP000284842">
    <property type="component" value="Unassembled WGS sequence"/>
</dbReference>
<accession>A0A409W0B6</accession>
<sequence length="254" mass="29614">MDRYPLSYLQKWEDIRYVELSSIVLLYYDYFLTLDVEIRYVWQTPLTFLKVLYIVSRYITFIDTFINAWREFNWVATDVQCLLYYRATVWLSLIGLGACEILLTLRICAVYEMKRMVIYPLSALFVSLCVTEIILVYFWLQTVIANAMSEYPHLTGCILYTDSKKFHTIWILLLVYDTVLFAMISLKGRTVAFRSSTVGMRLSTVVYRDGKQARFAMPVRPLTDLQACFVLHAAISLLNVVLLDKITYLGPIST</sequence>
<evidence type="ECO:0000256" key="1">
    <source>
        <dbReference type="SAM" id="Phobius"/>
    </source>
</evidence>
<dbReference type="AlphaFoldDB" id="A0A409W0B6"/>
<keyword evidence="4" id="KW-1185">Reference proteome</keyword>
<evidence type="ECO:0000259" key="2">
    <source>
        <dbReference type="Pfam" id="PF20151"/>
    </source>
</evidence>